<proteinExistence type="predicted"/>
<dbReference type="GeneID" id="83623056"/>
<protein>
    <recommendedName>
        <fullName evidence="5">Capsular polysaccharide biosynthesis protein</fullName>
    </recommendedName>
</protein>
<evidence type="ECO:0000313" key="3">
    <source>
        <dbReference type="EMBL" id="UYF93025.1"/>
    </source>
</evidence>
<dbReference type="AlphaFoldDB" id="A0AA46P8I5"/>
<organism evidence="3 4">
    <name type="scientific">Rhodococcus aetherivorans</name>
    <dbReference type="NCBI Taxonomy" id="191292"/>
    <lineage>
        <taxon>Bacteria</taxon>
        <taxon>Bacillati</taxon>
        <taxon>Actinomycetota</taxon>
        <taxon>Actinomycetes</taxon>
        <taxon>Mycobacteriales</taxon>
        <taxon>Nocardiaceae</taxon>
        <taxon>Rhodococcus</taxon>
    </lineage>
</organism>
<evidence type="ECO:0000313" key="4">
    <source>
        <dbReference type="Proteomes" id="UP001163947"/>
    </source>
</evidence>
<dbReference type="RefSeq" id="WP_050034794.1">
    <property type="nucleotide sequence ID" value="NZ_CP011341.1"/>
</dbReference>
<feature type="region of interest" description="Disordered" evidence="1">
    <location>
        <begin position="211"/>
        <end position="249"/>
    </location>
</feature>
<dbReference type="Proteomes" id="UP001163947">
    <property type="component" value="Chromosome"/>
</dbReference>
<gene>
    <name evidence="3" type="ORF">OCS65_21530</name>
</gene>
<accession>A0AA46P8I5</accession>
<keyword evidence="2" id="KW-1133">Transmembrane helix</keyword>
<evidence type="ECO:0008006" key="5">
    <source>
        <dbReference type="Google" id="ProtNLM"/>
    </source>
</evidence>
<reference evidence="3" key="1">
    <citation type="submission" date="2022-09" db="EMBL/GenBank/DDBJ databases">
        <title>The genome sequence of Rhodococcus aetherivorans N1.</title>
        <authorList>
            <person name="Jiang W."/>
        </authorList>
    </citation>
    <scope>NUCLEOTIDE SEQUENCE</scope>
    <source>
        <strain evidence="3">N1</strain>
    </source>
</reference>
<dbReference type="EMBL" id="CP106982">
    <property type="protein sequence ID" value="UYF93025.1"/>
    <property type="molecule type" value="Genomic_DNA"/>
</dbReference>
<feature type="transmembrane region" description="Helical" evidence="2">
    <location>
        <begin position="185"/>
        <end position="206"/>
    </location>
</feature>
<sequence>MDLFDVVRSCFRRWYVVLPLLAITAWYSYGVYSSVKPVYYASAVIGLAPPSVRQDTPSTGGEIRRNGLLDVGGASLLANLTALGLREPSVVDRVVAAGGLSDYGAKAFPTPSPNPQLPLVFVEETASDPADVTKTLELVAAQAEVTLRTLQQQARVPEDQMVTSFVVTPPGVPTAAMPTRTRSTVAILATGVGLSILFTVLVDVSLTRLKSRRQTAQPPSPAGPRPGRSSYNPDGEGGRMPADGAVDAR</sequence>
<evidence type="ECO:0000256" key="2">
    <source>
        <dbReference type="SAM" id="Phobius"/>
    </source>
</evidence>
<evidence type="ECO:0000256" key="1">
    <source>
        <dbReference type="SAM" id="MobiDB-lite"/>
    </source>
</evidence>
<keyword evidence="2" id="KW-0472">Membrane</keyword>
<keyword evidence="2" id="KW-0812">Transmembrane</keyword>
<feature type="transmembrane region" description="Helical" evidence="2">
    <location>
        <begin position="12"/>
        <end position="29"/>
    </location>
</feature>
<name>A0AA46P8I5_9NOCA</name>